<accession>A0ABY3P1Y2</accession>
<dbReference type="Proteomes" id="UP000323910">
    <property type="component" value="Unassembled WGS sequence"/>
</dbReference>
<sequence length="177" mass="20261">MYLVDTNVMLAASAVSELSNQAVRAMPSEIELREIIYDWLSSFEQSEQSIVLDEEGLVRDEYERNMPYNSLEQEYGMQVLQYKLDRNQVVYVPINSIEANGEHIAVLDPVHEALVSDREDRKWAACALAAQILFDQVPPIVYGAETDWFIAEEQLRGIGLCFHRLLPDEWYSSKVAS</sequence>
<name>A0ABY3P1Y2_9ENTR</name>
<evidence type="ECO:0000313" key="1">
    <source>
        <dbReference type="EMBL" id="TYT32889.1"/>
    </source>
</evidence>
<reference evidence="1 2" key="1">
    <citation type="submission" date="2019-08" db="EMBL/GenBank/DDBJ databases">
        <title>The draft genome of Lelliottia nimipressuralis strain CICC 24156.</title>
        <authorList>
            <person name="Wu W."/>
            <person name="Feng Y."/>
            <person name="Zong Z."/>
        </authorList>
    </citation>
    <scope>NUCLEOTIDE SEQUENCE [LARGE SCALE GENOMIC DNA]</scope>
    <source>
        <strain evidence="1 2">CICC 24156</strain>
    </source>
</reference>
<organism evidence="1 2">
    <name type="scientific">Lelliottia nimipressuralis</name>
    <dbReference type="NCBI Taxonomy" id="69220"/>
    <lineage>
        <taxon>Bacteria</taxon>
        <taxon>Pseudomonadati</taxon>
        <taxon>Pseudomonadota</taxon>
        <taxon>Gammaproteobacteria</taxon>
        <taxon>Enterobacterales</taxon>
        <taxon>Enterobacteriaceae</taxon>
        <taxon>Lelliottia</taxon>
    </lineage>
</organism>
<evidence type="ECO:0000313" key="2">
    <source>
        <dbReference type="Proteomes" id="UP000323910"/>
    </source>
</evidence>
<protein>
    <recommendedName>
        <fullName evidence="3">PIN domain-containing protein</fullName>
    </recommendedName>
</protein>
<evidence type="ECO:0008006" key="3">
    <source>
        <dbReference type="Google" id="ProtNLM"/>
    </source>
</evidence>
<gene>
    <name evidence="1" type="ORF">FZO59_11805</name>
</gene>
<proteinExistence type="predicted"/>
<keyword evidence="2" id="KW-1185">Reference proteome</keyword>
<dbReference type="RefSeq" id="WP_129035733.1">
    <property type="nucleotide sequence ID" value="NZ_SDDX01000019.1"/>
</dbReference>
<dbReference type="EMBL" id="VTFR01000005">
    <property type="protein sequence ID" value="TYT32889.1"/>
    <property type="molecule type" value="Genomic_DNA"/>
</dbReference>
<comment type="caution">
    <text evidence="1">The sequence shown here is derived from an EMBL/GenBank/DDBJ whole genome shotgun (WGS) entry which is preliminary data.</text>
</comment>